<organism evidence="1 2">
    <name type="scientific">Teladorsagia circumcincta</name>
    <name type="common">Brown stomach worm</name>
    <name type="synonym">Ostertagia circumcincta</name>
    <dbReference type="NCBI Taxonomy" id="45464"/>
    <lineage>
        <taxon>Eukaryota</taxon>
        <taxon>Metazoa</taxon>
        <taxon>Ecdysozoa</taxon>
        <taxon>Nematoda</taxon>
        <taxon>Chromadorea</taxon>
        <taxon>Rhabditida</taxon>
        <taxon>Rhabditina</taxon>
        <taxon>Rhabditomorpha</taxon>
        <taxon>Strongyloidea</taxon>
        <taxon>Trichostrongylidae</taxon>
        <taxon>Teladorsagia</taxon>
    </lineage>
</organism>
<feature type="non-terminal residue" evidence="1">
    <location>
        <position position="254"/>
    </location>
</feature>
<proteinExistence type="predicted"/>
<evidence type="ECO:0000313" key="2">
    <source>
        <dbReference type="Proteomes" id="UP000230423"/>
    </source>
</evidence>
<accession>A0A2G9UPB0</accession>
<keyword evidence="2" id="KW-1185">Reference proteome</keyword>
<dbReference type="OrthoDB" id="5830826at2759"/>
<evidence type="ECO:0000313" key="1">
    <source>
        <dbReference type="EMBL" id="PIO71993.1"/>
    </source>
</evidence>
<sequence length="254" mass="29465">MNGIKIGASYAGPHPVIVAPLVRTYQASSMMYDQHPNTECFNAWSHTALQLQFRLAFVLLSHTSLQLPYGGQSRYKIIGLGDPIWNLTLEDCTSNGQGYYGPSDMNRCRNKVFITYVRVLLDLGVTINRLTLLDRRKISPYMMIMSLNKRRSLYMYPEFKCCRELFVCYDIGLIAPVFAHENDRFLSLQIFEVDESHVLYKRDLLEYLSSAPNLCEMRVVVPATWSRRRKRGWLDLWKGHHLAKKVDTETKCRN</sequence>
<dbReference type="AlphaFoldDB" id="A0A2G9UPB0"/>
<gene>
    <name evidence="1" type="ORF">TELCIR_06093</name>
</gene>
<dbReference type="EMBL" id="KZ345797">
    <property type="protein sequence ID" value="PIO71993.1"/>
    <property type="molecule type" value="Genomic_DNA"/>
</dbReference>
<name>A0A2G9UPB0_TELCI</name>
<reference evidence="1 2" key="1">
    <citation type="submission" date="2015-09" db="EMBL/GenBank/DDBJ databases">
        <title>Draft genome of the parasitic nematode Teladorsagia circumcincta isolate WARC Sus (inbred).</title>
        <authorList>
            <person name="Mitreva M."/>
        </authorList>
    </citation>
    <scope>NUCLEOTIDE SEQUENCE [LARGE SCALE GENOMIC DNA]</scope>
    <source>
        <strain evidence="1 2">S</strain>
    </source>
</reference>
<dbReference type="Proteomes" id="UP000230423">
    <property type="component" value="Unassembled WGS sequence"/>
</dbReference>
<protein>
    <submittedName>
        <fullName evidence="1">Uncharacterized protein</fullName>
    </submittedName>
</protein>